<dbReference type="EMBL" id="JACHFJ010000002">
    <property type="protein sequence ID" value="MBB5372576.1"/>
    <property type="molecule type" value="Genomic_DNA"/>
</dbReference>
<keyword evidence="4" id="KW-1185">Reference proteome</keyword>
<dbReference type="SUPFAM" id="SSF51735">
    <property type="entry name" value="NAD(P)-binding Rossmann-fold domains"/>
    <property type="match status" value="1"/>
</dbReference>
<dbReference type="Proteomes" id="UP000553706">
    <property type="component" value="Unassembled WGS sequence"/>
</dbReference>
<sequence length="308" mass="32701">MSLWPGAKLPSLTGKTVIVTGANSGIGYYTALELARAGADVVLACRSAKKGEAAAALVNEEAPGRAKFLRLDLSDFTSVEDFAGAFKETHGALDILVNNAGVMAPHQRQVTAQGFELQFGVNFLGHFLLNRLLLPTLLDAPAPRVVQIASVAHRQGRIDFEDLQYQRRYHAWNAYRQSKLAMLIFAQELQRRSDTGGWGLLSVAAHPGIAATEIVANGPGNKSMLAVLMNIGKAFVVQPGHAGAWPTLLAATDPTAQPGAYYGPLGVGEFRGPPGLARAKPKALDAQTGARLWRLAEELTGGSFTPGP</sequence>
<dbReference type="RefSeq" id="WP_183265586.1">
    <property type="nucleotide sequence ID" value="NZ_JACHFJ010000002.1"/>
</dbReference>
<evidence type="ECO:0000256" key="1">
    <source>
        <dbReference type="ARBA" id="ARBA00023002"/>
    </source>
</evidence>
<comment type="caution">
    <text evidence="3">The sequence shown here is derived from an EMBL/GenBank/DDBJ whole genome shotgun (WGS) entry which is preliminary data.</text>
</comment>
<dbReference type="InterPro" id="IPR036291">
    <property type="entry name" value="NAD(P)-bd_dom_sf"/>
</dbReference>
<dbReference type="PRINTS" id="PR00081">
    <property type="entry name" value="GDHRDH"/>
</dbReference>
<dbReference type="Pfam" id="PF00106">
    <property type="entry name" value="adh_short"/>
    <property type="match status" value="1"/>
</dbReference>
<dbReference type="GO" id="GO:0016491">
    <property type="term" value="F:oxidoreductase activity"/>
    <property type="evidence" value="ECO:0007669"/>
    <property type="project" value="UniProtKB-KW"/>
</dbReference>
<dbReference type="CDD" id="cd05327">
    <property type="entry name" value="retinol-DH_like_SDR_c_like"/>
    <property type="match status" value="1"/>
</dbReference>
<evidence type="ECO:0000313" key="4">
    <source>
        <dbReference type="Proteomes" id="UP000553706"/>
    </source>
</evidence>
<evidence type="ECO:0000256" key="2">
    <source>
        <dbReference type="RuleBase" id="RU000363"/>
    </source>
</evidence>
<dbReference type="AlphaFoldDB" id="A0A840VA25"/>
<reference evidence="3 4" key="1">
    <citation type="submission" date="2020-08" db="EMBL/GenBank/DDBJ databases">
        <title>Genomic Encyclopedia of Type Strains, Phase IV (KMG-IV): sequencing the most valuable type-strain genomes for metagenomic binning, comparative biology and taxonomic classification.</title>
        <authorList>
            <person name="Goeker M."/>
        </authorList>
    </citation>
    <scope>NUCLEOTIDE SEQUENCE [LARGE SCALE GENOMIC DNA]</scope>
    <source>
        <strain evidence="3 4">DSM 27026</strain>
    </source>
</reference>
<dbReference type="NCBIfam" id="NF004846">
    <property type="entry name" value="PRK06197.1"/>
    <property type="match status" value="1"/>
</dbReference>
<dbReference type="PRINTS" id="PR00080">
    <property type="entry name" value="SDRFAMILY"/>
</dbReference>
<protein>
    <submittedName>
        <fullName evidence="3">NAD(P)-dependent dehydrogenase (Short-subunit alcohol dehydrogenase family)</fullName>
    </submittedName>
</protein>
<evidence type="ECO:0000313" key="3">
    <source>
        <dbReference type="EMBL" id="MBB5372576.1"/>
    </source>
</evidence>
<organism evidence="3 4">
    <name type="scientific">Acidocella aromatica</name>
    <dbReference type="NCBI Taxonomy" id="1303579"/>
    <lineage>
        <taxon>Bacteria</taxon>
        <taxon>Pseudomonadati</taxon>
        <taxon>Pseudomonadota</taxon>
        <taxon>Alphaproteobacteria</taxon>
        <taxon>Acetobacterales</taxon>
        <taxon>Acidocellaceae</taxon>
        <taxon>Acidocella</taxon>
    </lineage>
</organism>
<dbReference type="Gene3D" id="3.40.50.720">
    <property type="entry name" value="NAD(P)-binding Rossmann-like Domain"/>
    <property type="match status" value="1"/>
</dbReference>
<accession>A0A840VA25</accession>
<gene>
    <name evidence="3" type="ORF">HNP71_000814</name>
</gene>
<name>A0A840VA25_9PROT</name>
<comment type="similarity">
    <text evidence="2">Belongs to the short-chain dehydrogenases/reductases (SDR) family.</text>
</comment>
<dbReference type="NCBIfam" id="NF004513">
    <property type="entry name" value="PRK05854.1"/>
    <property type="match status" value="1"/>
</dbReference>
<keyword evidence="1" id="KW-0560">Oxidoreductase</keyword>
<proteinExistence type="inferred from homology"/>
<dbReference type="InterPro" id="IPR002347">
    <property type="entry name" value="SDR_fam"/>
</dbReference>
<dbReference type="PANTHER" id="PTHR43157:SF31">
    <property type="entry name" value="PHOSPHATIDYLINOSITOL-GLYCAN BIOSYNTHESIS CLASS F PROTEIN"/>
    <property type="match status" value="1"/>
</dbReference>
<dbReference type="PANTHER" id="PTHR43157">
    <property type="entry name" value="PHOSPHATIDYLINOSITOL-GLYCAN BIOSYNTHESIS CLASS F PROTEIN-RELATED"/>
    <property type="match status" value="1"/>
</dbReference>